<dbReference type="InterPro" id="IPR000802">
    <property type="entry name" value="Arsenical_pump_ArsB"/>
</dbReference>
<feature type="transmembrane region" description="Helical" evidence="8">
    <location>
        <begin position="353"/>
        <end position="382"/>
    </location>
</feature>
<feature type="transmembrane region" description="Helical" evidence="8">
    <location>
        <begin position="53"/>
        <end position="75"/>
    </location>
</feature>
<dbReference type="InterPro" id="IPR051475">
    <property type="entry name" value="Diverse_Ion_Transporter"/>
</dbReference>
<evidence type="ECO:0000313" key="10">
    <source>
        <dbReference type="EMBL" id="CAA9501025.1"/>
    </source>
</evidence>
<comment type="subcellular location">
    <subcellularLocation>
        <location evidence="1">Cell membrane</location>
        <topology evidence="1">Multi-pass membrane protein</topology>
    </subcellularLocation>
</comment>
<reference evidence="10" key="1">
    <citation type="submission" date="2020-02" db="EMBL/GenBank/DDBJ databases">
        <authorList>
            <person name="Meier V. D."/>
        </authorList>
    </citation>
    <scope>NUCLEOTIDE SEQUENCE</scope>
    <source>
        <strain evidence="10">AVDCRST_MAG45</strain>
    </source>
</reference>
<dbReference type="Pfam" id="PF03600">
    <property type="entry name" value="CitMHS"/>
    <property type="match status" value="1"/>
</dbReference>
<organism evidence="10">
    <name type="scientific">uncultured Solirubrobacterales bacterium</name>
    <dbReference type="NCBI Taxonomy" id="768556"/>
    <lineage>
        <taxon>Bacteria</taxon>
        <taxon>Bacillati</taxon>
        <taxon>Actinomycetota</taxon>
        <taxon>Thermoleophilia</taxon>
        <taxon>Solirubrobacterales</taxon>
        <taxon>environmental samples</taxon>
    </lineage>
</organism>
<keyword evidence="4" id="KW-1003">Cell membrane</keyword>
<dbReference type="PANTHER" id="PTHR43568:SF1">
    <property type="entry name" value="P PROTEIN"/>
    <property type="match status" value="1"/>
</dbReference>
<evidence type="ECO:0000256" key="4">
    <source>
        <dbReference type="ARBA" id="ARBA00022475"/>
    </source>
</evidence>
<feature type="domain" description="Citrate transporter-like" evidence="9">
    <location>
        <begin position="13"/>
        <end position="360"/>
    </location>
</feature>
<feature type="transmembrane region" description="Helical" evidence="8">
    <location>
        <begin position="226"/>
        <end position="257"/>
    </location>
</feature>
<proteinExistence type="inferred from homology"/>
<evidence type="ECO:0000256" key="8">
    <source>
        <dbReference type="SAM" id="Phobius"/>
    </source>
</evidence>
<dbReference type="GO" id="GO:0005886">
    <property type="term" value="C:plasma membrane"/>
    <property type="evidence" value="ECO:0007669"/>
    <property type="project" value="UniProtKB-SubCell"/>
</dbReference>
<keyword evidence="6 8" id="KW-1133">Transmembrane helix</keyword>
<keyword evidence="7 8" id="KW-0472">Membrane</keyword>
<comment type="similarity">
    <text evidence="2">Belongs to the CitM (TC 2.A.11) transporter family.</text>
</comment>
<gene>
    <name evidence="10" type="ORF">AVDCRST_MAG45-1310</name>
</gene>
<evidence type="ECO:0000259" key="9">
    <source>
        <dbReference type="Pfam" id="PF03600"/>
    </source>
</evidence>
<feature type="transmembrane region" description="Helical" evidence="8">
    <location>
        <begin position="168"/>
        <end position="191"/>
    </location>
</feature>
<accession>A0A6J4SPU9</accession>
<evidence type="ECO:0000256" key="3">
    <source>
        <dbReference type="ARBA" id="ARBA00022448"/>
    </source>
</evidence>
<keyword evidence="3" id="KW-0813">Transport</keyword>
<name>A0A6J4SPU9_9ACTN</name>
<dbReference type="AlphaFoldDB" id="A0A6J4SPU9"/>
<feature type="transmembrane region" description="Helical" evidence="8">
    <location>
        <begin position="269"/>
        <end position="288"/>
    </location>
</feature>
<dbReference type="InterPro" id="IPR004680">
    <property type="entry name" value="Cit_transptr-like_dom"/>
</dbReference>
<dbReference type="EMBL" id="CADCVU010000112">
    <property type="protein sequence ID" value="CAA9501025.1"/>
    <property type="molecule type" value="Genomic_DNA"/>
</dbReference>
<evidence type="ECO:0000256" key="2">
    <source>
        <dbReference type="ARBA" id="ARBA00009843"/>
    </source>
</evidence>
<dbReference type="GO" id="GO:0015105">
    <property type="term" value="F:arsenite transmembrane transporter activity"/>
    <property type="evidence" value="ECO:0007669"/>
    <property type="project" value="InterPro"/>
</dbReference>
<keyword evidence="5 8" id="KW-0812">Transmembrane</keyword>
<feature type="transmembrane region" description="Helical" evidence="8">
    <location>
        <begin position="87"/>
        <end position="105"/>
    </location>
</feature>
<evidence type="ECO:0000256" key="1">
    <source>
        <dbReference type="ARBA" id="ARBA00004651"/>
    </source>
</evidence>
<feature type="transmembrane region" description="Helical" evidence="8">
    <location>
        <begin position="394"/>
        <end position="415"/>
    </location>
</feature>
<dbReference type="PANTHER" id="PTHR43568">
    <property type="entry name" value="P PROTEIN"/>
    <property type="match status" value="1"/>
</dbReference>
<evidence type="ECO:0000256" key="5">
    <source>
        <dbReference type="ARBA" id="ARBA00022692"/>
    </source>
</evidence>
<protein>
    <submittedName>
        <fullName evidence="10">Na+/H+ antiporter NhaD and related arsenite permeases</fullName>
    </submittedName>
</protein>
<sequence>MALAVVVFLVALAIIASERVHRTQIALIGAAIVVVTGVIDQERATEAVDFNTIGLLVGMMIVVRLTEPTGVYNYLAIRAGQLARGRPLGVVIALTGTTAILSAFLDNLTTILLMVPITFLLADTLDVPAIPLIVMEIIASNLGGTATLIGDPPNILIAGATGLSFNAFLVNLAPIAALTLVVVVAALYLFYRPQLQIAQSNRDKVMSLDARRSIESPAELKRTLPILVLTILAFFAHQALGLEPATVALTGAAAMLLASRQSVEEALGGIEWATLFFFLGLFVMVGALEVTGAIDEVAQGIGGVTGGDRTAELLGITWIAALGSGVVDNIPFTAAMIPVVEQLQGADGGDDAYWWALSLGACFGGNATLIAAAANVAASGLAQRAGAPISFMSFLRIGLPVTLLSMVMATGYIAVRYL</sequence>
<dbReference type="CDD" id="cd01116">
    <property type="entry name" value="P_permease"/>
    <property type="match status" value="1"/>
</dbReference>
<evidence type="ECO:0000256" key="6">
    <source>
        <dbReference type="ARBA" id="ARBA00022989"/>
    </source>
</evidence>
<dbReference type="PRINTS" id="PR00758">
    <property type="entry name" value="ARSENICPUMP"/>
</dbReference>
<evidence type="ECO:0000256" key="7">
    <source>
        <dbReference type="ARBA" id="ARBA00023136"/>
    </source>
</evidence>